<evidence type="ECO:0000313" key="1">
    <source>
        <dbReference type="EMBL" id="KAK1138502.1"/>
    </source>
</evidence>
<gene>
    <name evidence="1" type="ORF">N8T08_002452</name>
</gene>
<name>A0ACC3ALZ4_9EURO</name>
<proteinExistence type="predicted"/>
<accession>A0ACC3ALZ4</accession>
<protein>
    <submittedName>
        <fullName evidence="1">Uncharacterized protein</fullName>
    </submittedName>
</protein>
<comment type="caution">
    <text evidence="1">The sequence shown here is derived from an EMBL/GenBank/DDBJ whole genome shotgun (WGS) entry which is preliminary data.</text>
</comment>
<reference evidence="1 2" key="1">
    <citation type="journal article" date="2023" name="ACS Omega">
        <title>Identification of the Neoaspergillic Acid Biosynthesis Gene Cluster by Establishing an In Vitro CRISPR-Ribonucleoprotein Genetic System in Aspergillus melleus.</title>
        <authorList>
            <person name="Yuan B."/>
            <person name="Grau M.F."/>
            <person name="Murata R.M."/>
            <person name="Torok T."/>
            <person name="Venkateswaran K."/>
            <person name="Stajich J.E."/>
            <person name="Wang C.C.C."/>
        </authorList>
    </citation>
    <scope>NUCLEOTIDE SEQUENCE [LARGE SCALE GENOMIC DNA]</scope>
    <source>
        <strain evidence="1 2">IMV 1140</strain>
    </source>
</reference>
<dbReference type="Proteomes" id="UP001177260">
    <property type="component" value="Unassembled WGS sequence"/>
</dbReference>
<sequence>MLSLIKRAGLTATACVALVAGNPCLSSWSSNTCGLFSESMDYLDRIYDPSAGYVFAPSAATALRHDTRASAWYAVGLLARNQGDDVSQAMTIIENIISAQYKDPEDQWYGDYEKYPEEPTVGSAAYPPLIYDTWDPNWRGFIGTAFIIALEEFPHLIGSDMARLMHASLYNSTVGDSYRVGGIDGDNLYPSYTNPALMRAFISGWTGQKLGDANMTQAGEAYANEIISLFDRADTLSEFNSATYTGVSLIALTTWAKYAAEDSVMKEKGKEMLRATWTTIGQLYHAQLKNLAGPWDRSYGFDMQKYFGIMSAHIWTLVGKEKSPVIDKVYMMSHNADFATSPLVAILSDFHNSLVLPQAIDALSVFPGEHSVTTSAYSIPYDSFPRRVDAWLGEKISIGCESFNETVVGGPAENPSTFNPAVIQWDTGAGIGWIALYATEQALDAVAGPGYLNLTYPYGTASSQFQFLVSPFSRKKDVTGWGDLPGLKVTVSGTVVSEPHVSYSASDAAINDFLYWNLTHAMPRDSTAAPNIMLEVEVV</sequence>
<keyword evidence="2" id="KW-1185">Reference proteome</keyword>
<organism evidence="1 2">
    <name type="scientific">Aspergillus melleus</name>
    <dbReference type="NCBI Taxonomy" id="138277"/>
    <lineage>
        <taxon>Eukaryota</taxon>
        <taxon>Fungi</taxon>
        <taxon>Dikarya</taxon>
        <taxon>Ascomycota</taxon>
        <taxon>Pezizomycotina</taxon>
        <taxon>Eurotiomycetes</taxon>
        <taxon>Eurotiomycetidae</taxon>
        <taxon>Eurotiales</taxon>
        <taxon>Aspergillaceae</taxon>
        <taxon>Aspergillus</taxon>
        <taxon>Aspergillus subgen. Circumdati</taxon>
    </lineage>
</organism>
<evidence type="ECO:0000313" key="2">
    <source>
        <dbReference type="Proteomes" id="UP001177260"/>
    </source>
</evidence>
<dbReference type="EMBL" id="JAOPJF010000145">
    <property type="protein sequence ID" value="KAK1138502.1"/>
    <property type="molecule type" value="Genomic_DNA"/>
</dbReference>